<feature type="coiled-coil region" evidence="10">
    <location>
        <begin position="522"/>
        <end position="549"/>
    </location>
</feature>
<dbReference type="CDD" id="cd01609">
    <property type="entry name" value="RNAP_beta'_N"/>
    <property type="match status" value="1"/>
</dbReference>
<evidence type="ECO:0000256" key="3">
    <source>
        <dbReference type="ARBA" id="ARBA00022695"/>
    </source>
</evidence>
<dbReference type="InterPro" id="IPR000722">
    <property type="entry name" value="RNA_pol_asu"/>
</dbReference>
<feature type="binding site" evidence="8">
    <location>
        <position position="452"/>
    </location>
    <ligand>
        <name>Mg(2+)</name>
        <dbReference type="ChEBI" id="CHEBI:18420"/>
    </ligand>
</feature>
<comment type="caution">
    <text evidence="12">The sequence shown here is derived from an EMBL/GenBank/DDBJ whole genome shotgun (WGS) entry which is preliminary data.</text>
</comment>
<dbReference type="InterPro" id="IPR007080">
    <property type="entry name" value="RNA_pol_Rpb1_1"/>
</dbReference>
<comment type="similarity">
    <text evidence="8 9">Belongs to the RNA polymerase beta' chain family.</text>
</comment>
<feature type="binding site" evidence="8">
    <location>
        <position position="856"/>
    </location>
    <ligand>
        <name>Zn(2+)</name>
        <dbReference type="ChEBI" id="CHEBI:29105"/>
        <label>2</label>
    </ligand>
</feature>
<dbReference type="SMART" id="SM00663">
    <property type="entry name" value="RPOLA_N"/>
    <property type="match status" value="1"/>
</dbReference>
<keyword evidence="10" id="KW-0175">Coiled coil</keyword>
<dbReference type="Pfam" id="PF04983">
    <property type="entry name" value="RNA_pol_Rpb1_3"/>
    <property type="match status" value="1"/>
</dbReference>
<dbReference type="Pfam" id="PF05000">
    <property type="entry name" value="RNA_pol_Rpb1_4"/>
    <property type="match status" value="1"/>
</dbReference>
<gene>
    <name evidence="8 12" type="primary">rpoC</name>
    <name evidence="12" type="ORF">EPJ80_05630</name>
</gene>
<keyword evidence="5 8" id="KW-0460">Magnesium</keyword>
<name>A0A5C8CG42_9SPIR</name>
<dbReference type="InterPro" id="IPR038120">
    <property type="entry name" value="Rpb1_funnel_sf"/>
</dbReference>
<evidence type="ECO:0000256" key="6">
    <source>
        <dbReference type="ARBA" id="ARBA00023163"/>
    </source>
</evidence>
<dbReference type="InterPro" id="IPR012754">
    <property type="entry name" value="DNA-dir_RpoC_beta_prime_bact"/>
</dbReference>
<evidence type="ECO:0000259" key="11">
    <source>
        <dbReference type="SMART" id="SM00663"/>
    </source>
</evidence>
<proteinExistence type="inferred from homology"/>
<keyword evidence="6 8" id="KW-0804">Transcription</keyword>
<feature type="binding site" evidence="8">
    <location>
        <position position="61"/>
    </location>
    <ligand>
        <name>Zn(2+)</name>
        <dbReference type="ChEBI" id="CHEBI:29105"/>
        <label>1</label>
    </ligand>
</feature>
<evidence type="ECO:0000256" key="9">
    <source>
        <dbReference type="RuleBase" id="RU004279"/>
    </source>
</evidence>
<dbReference type="HAMAP" id="MF_01322">
    <property type="entry name" value="RNApol_bact_RpoC"/>
    <property type="match status" value="1"/>
</dbReference>
<dbReference type="Gene3D" id="1.10.150.390">
    <property type="match status" value="1"/>
</dbReference>
<evidence type="ECO:0000256" key="10">
    <source>
        <dbReference type="SAM" id="Coils"/>
    </source>
</evidence>
<accession>A0A5C8CG42</accession>
<keyword evidence="8" id="KW-0862">Zinc</keyword>
<evidence type="ECO:0000256" key="4">
    <source>
        <dbReference type="ARBA" id="ARBA00022723"/>
    </source>
</evidence>
<protein>
    <recommendedName>
        <fullName evidence="8">DNA-directed RNA polymerase subunit beta'</fullName>
        <shortName evidence="8">RNAP subunit beta'</shortName>
        <ecNumber evidence="8">2.7.7.6</ecNumber>
    </recommendedName>
    <alternativeName>
        <fullName evidence="8">RNA polymerase subunit beta'</fullName>
    </alternativeName>
    <alternativeName>
        <fullName evidence="8">Transcriptase subunit beta'</fullName>
    </alternativeName>
</protein>
<feature type="binding site" evidence="8">
    <location>
        <position position="450"/>
    </location>
    <ligand>
        <name>Mg(2+)</name>
        <dbReference type="ChEBI" id="CHEBI:18420"/>
    </ligand>
</feature>
<sequence length="1402" mass="157168">MQFTNFDQIKISVASPQVMREWSYGEVKKPETINYRTLRPERDGLFCEKIFGTTKEYECYCGKFKSIRYKGVVCDKCGVEVTHFKVRRERMGHIELAAPVAHIWYYRNTPSRIGLLLNINMSHLRSVLYFERYIVIEPGESTYSRGDLLTEDEYNECLDRFGDNVKIGIGAEGIRDMLRDIDLDEEIKKLRAEMIKKGEKSDRRLRKRLEIFEDFKSSGNDPSWMILDVVPVIPPELRPMVQLDGGRFATSDLNDLYRRVINRNIRLRRLLVLRAPDIIIRNEKRMLQEAVDALFDNSRRKKVVKGPGNRALKSLSDMLKGKQGRFRQNLLGKRVDYSGRSVIVAGPSLKMHQCGLPKKMAVELFKPFIMKKLVEINSAHNIKSAKRFVEEGREEVWGVLEEIAKEHPVLLNRAPTLHRLGIQAFEPVLVEGKAIQLHPLVCHAYNADFDGDQMAVHTPLSAESQIEAWTLMLAPHNILNPANGEPIVNPTQDIVLGINYLTKLRAGVKGENKIFSSSKDALLAYDNNLVELEARIKVLMKNNKTGEEEFIETSVGRLKFNNVIPEDFRYQNRDFNSKDLAKFIHEVYLKHGTSTTVNMLDDIKELGYKSATVFGSTISIEDIVIPPMKKNEIEEATKKLESLQSQYMDGIITNDERSQKVIDLWSSVSDKISDAMMDNLRKDQDGFNPVYIMADSGARGSKQQIRQLAGMRGLMAKPSGDIIELPIISNFKEGLTVQEYFISTHGARKGLADTALKTSSAGYLTRKLVDVAIGVVVSEPDCGTVKGIVVEAIKSGDEVIDPLKNRVVGFFSNEHIYHPITKELICSANTEITEEIGDIIEKAGIEKINIRHPLTCESRMGVCQKCYGRSLSTNNLAAIGEAVGVVAAQSIGQPGTQLTMRTFHIGGVATQSVEENEVKVNYPIYIEQLSGYVLQPNGVKITARKGDLKIRRVLDKWEINNIKDILFENNSKVLIGDVIANTKNGDEIKSTYNGTFKITDDNKYIMITGIEHNVGIKVGSEYRVDEHIFIEANTILASFDAYNEPIIAEKGGVIRYQDIILGRTMVEEIDEQTGNKTHIIQEFKDEKMQPKILIVSEGDTFETDIPNGAQLMVDNNAKVEAGEVIAKITRVQQKSRDITGGLPRVTELLEAQKPKDAAIIAGIDGEVEIGGSHKGKKVVKIINEFDETKHLVPHGKMLLVRNGDHVETGAQLCAGKINPHDILETKGDLALQTYLLDEIQSVYKQQGVGINDKHFALIIRQMLRRLEITDPGDTKYIVGQYVDKYEFEEENKRYEEAGGSPASGKPVLLGLTKAALNTESFISSASFQETTKVLTNAAIKGKIDKLLGLKENVIIGHLIPAGTGVKLYNKLHVYNKKSGDLEKVESVDLSAPKEEDIIQITV</sequence>
<dbReference type="InterPro" id="IPR007066">
    <property type="entry name" value="RNA_pol_Rpb1_3"/>
</dbReference>
<evidence type="ECO:0000256" key="2">
    <source>
        <dbReference type="ARBA" id="ARBA00022679"/>
    </source>
</evidence>
<dbReference type="Gene3D" id="1.10.132.30">
    <property type="match status" value="1"/>
</dbReference>
<dbReference type="Proteomes" id="UP000325116">
    <property type="component" value="Unassembled WGS sequence"/>
</dbReference>
<dbReference type="GO" id="GO:0003899">
    <property type="term" value="F:DNA-directed RNA polymerase activity"/>
    <property type="evidence" value="ECO:0007669"/>
    <property type="project" value="UniProtKB-UniRule"/>
</dbReference>
<dbReference type="Gene3D" id="2.40.50.100">
    <property type="match status" value="2"/>
</dbReference>
<dbReference type="InterPro" id="IPR006592">
    <property type="entry name" value="RNA_pol_N"/>
</dbReference>
<dbReference type="GO" id="GO:0008270">
    <property type="term" value="F:zinc ion binding"/>
    <property type="evidence" value="ECO:0007669"/>
    <property type="project" value="UniProtKB-UniRule"/>
</dbReference>
<dbReference type="GO" id="GO:0000428">
    <property type="term" value="C:DNA-directed RNA polymerase complex"/>
    <property type="evidence" value="ECO:0007669"/>
    <property type="project" value="UniProtKB-KW"/>
</dbReference>
<feature type="binding site" evidence="8">
    <location>
        <position position="59"/>
    </location>
    <ligand>
        <name>Zn(2+)</name>
        <dbReference type="ChEBI" id="CHEBI:29105"/>
        <label>1</label>
    </ligand>
</feature>
<keyword evidence="1 8" id="KW-0240">DNA-directed RNA polymerase</keyword>
<dbReference type="PANTHER" id="PTHR19376:SF54">
    <property type="entry name" value="DNA-DIRECTED RNA POLYMERASE SUBUNIT BETA"/>
    <property type="match status" value="1"/>
</dbReference>
<dbReference type="CDD" id="cd02655">
    <property type="entry name" value="RNAP_beta'_C"/>
    <property type="match status" value="1"/>
</dbReference>
<dbReference type="Gene3D" id="2.40.40.20">
    <property type="match status" value="1"/>
</dbReference>
<feature type="binding site" evidence="8">
    <location>
        <position position="74"/>
    </location>
    <ligand>
        <name>Zn(2+)</name>
        <dbReference type="ChEBI" id="CHEBI:29105"/>
        <label>1</label>
    </ligand>
</feature>
<dbReference type="RefSeq" id="WP_147758247.1">
    <property type="nucleotide sequence ID" value="NZ_SAXT01000004.1"/>
</dbReference>
<dbReference type="EMBL" id="SAXT01000004">
    <property type="protein sequence ID" value="TXJ12270.1"/>
    <property type="molecule type" value="Genomic_DNA"/>
</dbReference>
<keyword evidence="2 8" id="KW-0808">Transferase</keyword>
<evidence type="ECO:0000256" key="8">
    <source>
        <dbReference type="HAMAP-Rule" id="MF_01322"/>
    </source>
</evidence>
<feature type="binding site" evidence="8">
    <location>
        <position position="77"/>
    </location>
    <ligand>
        <name>Zn(2+)</name>
        <dbReference type="ChEBI" id="CHEBI:29105"/>
        <label>1</label>
    </ligand>
</feature>
<dbReference type="GO" id="GO:0000287">
    <property type="term" value="F:magnesium ion binding"/>
    <property type="evidence" value="ECO:0007669"/>
    <property type="project" value="UniProtKB-UniRule"/>
</dbReference>
<feature type="binding site" evidence="8">
    <location>
        <position position="782"/>
    </location>
    <ligand>
        <name>Zn(2+)</name>
        <dbReference type="ChEBI" id="CHEBI:29105"/>
        <label>2</label>
    </ligand>
</feature>
<comment type="subunit">
    <text evidence="8">The RNAP catalytic core consists of 2 alpha, 1 beta, 1 beta' and 1 omega subunit. When a sigma factor is associated with the core the holoenzyme is formed, which can initiate transcription.</text>
</comment>
<dbReference type="Pfam" id="PF04998">
    <property type="entry name" value="RNA_pol_Rpb1_5"/>
    <property type="match status" value="1"/>
</dbReference>
<dbReference type="PANTHER" id="PTHR19376">
    <property type="entry name" value="DNA-DIRECTED RNA POLYMERASE"/>
    <property type="match status" value="1"/>
</dbReference>
<evidence type="ECO:0000256" key="5">
    <source>
        <dbReference type="ARBA" id="ARBA00022842"/>
    </source>
</evidence>
<dbReference type="InterPro" id="IPR007083">
    <property type="entry name" value="RNA_pol_Rpb1_4"/>
</dbReference>
<evidence type="ECO:0000256" key="1">
    <source>
        <dbReference type="ARBA" id="ARBA00022478"/>
    </source>
</evidence>
<dbReference type="SUPFAM" id="SSF64484">
    <property type="entry name" value="beta and beta-prime subunits of DNA dependent RNA-polymerase"/>
    <property type="match status" value="1"/>
</dbReference>
<dbReference type="GO" id="GO:0006351">
    <property type="term" value="P:DNA-templated transcription"/>
    <property type="evidence" value="ECO:0007669"/>
    <property type="project" value="UniProtKB-UniRule"/>
</dbReference>
<keyword evidence="3 8" id="KW-0548">Nucleotidyltransferase</keyword>
<dbReference type="Pfam" id="PF04997">
    <property type="entry name" value="RNA_pol_Rpb1_1"/>
    <property type="match status" value="1"/>
</dbReference>
<dbReference type="EC" id="2.7.7.6" evidence="8"/>
<dbReference type="Pfam" id="PF00623">
    <property type="entry name" value="RNA_pol_Rpb1_2"/>
    <property type="match status" value="1"/>
</dbReference>
<evidence type="ECO:0000256" key="7">
    <source>
        <dbReference type="ARBA" id="ARBA00048552"/>
    </source>
</evidence>
<dbReference type="Gene3D" id="1.10.1790.20">
    <property type="match status" value="1"/>
</dbReference>
<comment type="cofactor">
    <cofactor evidence="8">
        <name>Mg(2+)</name>
        <dbReference type="ChEBI" id="CHEBI:18420"/>
    </cofactor>
    <text evidence="8">Binds 1 Mg(2+) ion per subunit.</text>
</comment>
<dbReference type="InterPro" id="IPR007081">
    <property type="entry name" value="RNA_pol_Rpb1_5"/>
</dbReference>
<organism evidence="12 13">
    <name type="scientific">Brachyspira aalborgi</name>
    <dbReference type="NCBI Taxonomy" id="29522"/>
    <lineage>
        <taxon>Bacteria</taxon>
        <taxon>Pseudomonadati</taxon>
        <taxon>Spirochaetota</taxon>
        <taxon>Spirochaetia</taxon>
        <taxon>Brachyspirales</taxon>
        <taxon>Brachyspiraceae</taxon>
        <taxon>Brachyspira</taxon>
    </lineage>
</organism>
<dbReference type="GO" id="GO:0003677">
    <property type="term" value="F:DNA binding"/>
    <property type="evidence" value="ECO:0007669"/>
    <property type="project" value="UniProtKB-UniRule"/>
</dbReference>
<dbReference type="Gene3D" id="1.10.274.100">
    <property type="entry name" value="RNA polymerase Rpb1, domain 3"/>
    <property type="match status" value="2"/>
</dbReference>
<dbReference type="InterPro" id="IPR045867">
    <property type="entry name" value="DNA-dir_RpoC_beta_prime"/>
</dbReference>
<comment type="cofactor">
    <cofactor evidence="8">
        <name>Zn(2+)</name>
        <dbReference type="ChEBI" id="CHEBI:29105"/>
    </cofactor>
    <text evidence="8">Binds 2 Zn(2+) ions per subunit.</text>
</comment>
<comment type="catalytic activity">
    <reaction evidence="7 8 9">
        <text>RNA(n) + a ribonucleoside 5'-triphosphate = RNA(n+1) + diphosphate</text>
        <dbReference type="Rhea" id="RHEA:21248"/>
        <dbReference type="Rhea" id="RHEA-COMP:14527"/>
        <dbReference type="Rhea" id="RHEA-COMP:17342"/>
        <dbReference type="ChEBI" id="CHEBI:33019"/>
        <dbReference type="ChEBI" id="CHEBI:61557"/>
        <dbReference type="ChEBI" id="CHEBI:140395"/>
        <dbReference type="EC" id="2.7.7.6"/>
    </reaction>
</comment>
<dbReference type="InterPro" id="IPR042102">
    <property type="entry name" value="RNA_pol_Rpb1_3_sf"/>
</dbReference>
<keyword evidence="4 8" id="KW-0479">Metal-binding</keyword>
<evidence type="ECO:0000313" key="12">
    <source>
        <dbReference type="EMBL" id="TXJ12270.1"/>
    </source>
</evidence>
<dbReference type="InterPro" id="IPR044893">
    <property type="entry name" value="RNA_pol_Rpb1_clamp_domain"/>
</dbReference>
<comment type="function">
    <text evidence="8 9">DNA-dependent RNA polymerase catalyzes the transcription of DNA into RNA using the four ribonucleoside triphosphates as substrates.</text>
</comment>
<feature type="binding site" evidence="8">
    <location>
        <position position="863"/>
    </location>
    <ligand>
        <name>Zn(2+)</name>
        <dbReference type="ChEBI" id="CHEBI:29105"/>
        <label>2</label>
    </ligand>
</feature>
<dbReference type="Gene3D" id="4.10.860.120">
    <property type="entry name" value="RNA polymerase II, clamp domain"/>
    <property type="match status" value="1"/>
</dbReference>
<evidence type="ECO:0000313" key="13">
    <source>
        <dbReference type="Proteomes" id="UP000325116"/>
    </source>
</evidence>
<reference evidence="12 13" key="1">
    <citation type="journal article" date="1992" name="Lakartidningen">
        <title>[Penicillin V and not amoxicillin is the first choice preparation in acute otitis].</title>
        <authorList>
            <person name="Kamme C."/>
            <person name="Lundgren K."/>
            <person name="Prellner K."/>
        </authorList>
    </citation>
    <scope>NUCLEOTIDE SEQUENCE [LARGE SCALE GENOMIC DNA]</scope>
    <source>
        <strain evidence="12 13">W1</strain>
    </source>
</reference>
<dbReference type="Gene3D" id="1.10.40.90">
    <property type="match status" value="1"/>
</dbReference>
<dbReference type="NCBIfam" id="TIGR02386">
    <property type="entry name" value="rpoC_TIGR"/>
    <property type="match status" value="1"/>
</dbReference>
<feature type="binding site" evidence="8">
    <location>
        <position position="448"/>
    </location>
    <ligand>
        <name>Mg(2+)</name>
        <dbReference type="ChEBI" id="CHEBI:18420"/>
    </ligand>
</feature>
<feature type="domain" description="RNA polymerase N-terminal" evidence="11">
    <location>
        <begin position="223"/>
        <end position="502"/>
    </location>
</feature>
<feature type="binding site" evidence="8">
    <location>
        <position position="866"/>
    </location>
    <ligand>
        <name>Zn(2+)</name>
        <dbReference type="ChEBI" id="CHEBI:29105"/>
        <label>2</label>
    </ligand>
</feature>